<name>A0A8D9FQI5_9VIRU</name>
<accession>A0A8D9FQI5</accession>
<organism evidence="1">
    <name type="scientific">uncultured marine phage</name>
    <dbReference type="NCBI Taxonomy" id="707152"/>
    <lineage>
        <taxon>Viruses</taxon>
        <taxon>environmental samples</taxon>
    </lineage>
</organism>
<proteinExistence type="predicted"/>
<protein>
    <submittedName>
        <fullName evidence="1">Uncharacterized protein</fullName>
    </submittedName>
</protein>
<sequence>MATSITGGCDECGSLITTGVTGKALDPSERPDPMVGIVCNGCWDGKYSKSAIREKRLNKFLEEPKKKWWKFGTK</sequence>
<dbReference type="EMBL" id="OU342829">
    <property type="protein sequence ID" value="CAG7579921.1"/>
    <property type="molecule type" value="Genomic_DNA"/>
</dbReference>
<evidence type="ECO:0000313" key="1">
    <source>
        <dbReference type="EMBL" id="CAG7579921.1"/>
    </source>
</evidence>
<reference evidence="1" key="1">
    <citation type="submission" date="2021-06" db="EMBL/GenBank/DDBJ databases">
        <authorList>
            <person name="Gannon L."/>
            <person name="Redgwell R T."/>
            <person name="Michniewski S."/>
            <person name="Harrison D C."/>
            <person name="Millard A."/>
        </authorList>
    </citation>
    <scope>NUCLEOTIDE SEQUENCE</scope>
</reference>
<gene>
    <name evidence="1" type="ORF">SLAVMIC_00161</name>
</gene>